<dbReference type="Gene3D" id="3.40.50.150">
    <property type="entry name" value="Vaccinia Virus protein VP39"/>
    <property type="match status" value="1"/>
</dbReference>
<proteinExistence type="predicted"/>
<keyword evidence="3" id="KW-1185">Reference proteome</keyword>
<evidence type="ECO:0000259" key="1">
    <source>
        <dbReference type="Pfam" id="PF08241"/>
    </source>
</evidence>
<evidence type="ECO:0000313" key="3">
    <source>
        <dbReference type="Proteomes" id="UP000198694"/>
    </source>
</evidence>
<keyword evidence="2" id="KW-0489">Methyltransferase</keyword>
<organism evidence="2 3">
    <name type="scientific">Sediminibacillus albus</name>
    <dbReference type="NCBI Taxonomy" id="407036"/>
    <lineage>
        <taxon>Bacteria</taxon>
        <taxon>Bacillati</taxon>
        <taxon>Bacillota</taxon>
        <taxon>Bacilli</taxon>
        <taxon>Bacillales</taxon>
        <taxon>Bacillaceae</taxon>
        <taxon>Sediminibacillus</taxon>
    </lineage>
</organism>
<feature type="domain" description="Methyltransferase type 11" evidence="1">
    <location>
        <begin position="50"/>
        <end position="147"/>
    </location>
</feature>
<keyword evidence="2" id="KW-0808">Transferase</keyword>
<dbReference type="AlphaFoldDB" id="A0A1G9BB30"/>
<dbReference type="Proteomes" id="UP000198694">
    <property type="component" value="Unassembled WGS sequence"/>
</dbReference>
<sequence>MERRKHDAELMKKERLARKMEFLDNPDKRDDIPPGQLLNMIPVKQGDAILDVGAGTGYMTIPAAKIVGGPVYALDLDPDMLQIIQSKARKDNVTNVKTLKGSMEDIPLSEESIDIALASLVLHEIHPLSHSLQQIKQVLKPEGYFVCVELEKYEDNGSHPRIASSVMEQELEDAGFHVIQRRRPTDAVYIIIAQK</sequence>
<evidence type="ECO:0000313" key="2">
    <source>
        <dbReference type="EMBL" id="SDK36711.1"/>
    </source>
</evidence>
<dbReference type="CDD" id="cd02440">
    <property type="entry name" value="AdoMet_MTases"/>
    <property type="match status" value="1"/>
</dbReference>
<dbReference type="PANTHER" id="PTHR43591">
    <property type="entry name" value="METHYLTRANSFERASE"/>
    <property type="match status" value="1"/>
</dbReference>
<dbReference type="STRING" id="407036.SAMN05216243_2925"/>
<protein>
    <submittedName>
        <fullName evidence="2">Methyltransferase domain-containing protein</fullName>
    </submittedName>
</protein>
<dbReference type="InterPro" id="IPR029063">
    <property type="entry name" value="SAM-dependent_MTases_sf"/>
</dbReference>
<dbReference type="GO" id="GO:0008757">
    <property type="term" value="F:S-adenosylmethionine-dependent methyltransferase activity"/>
    <property type="evidence" value="ECO:0007669"/>
    <property type="project" value="InterPro"/>
</dbReference>
<dbReference type="GO" id="GO:0032259">
    <property type="term" value="P:methylation"/>
    <property type="evidence" value="ECO:0007669"/>
    <property type="project" value="UniProtKB-KW"/>
</dbReference>
<dbReference type="Pfam" id="PF08241">
    <property type="entry name" value="Methyltransf_11"/>
    <property type="match status" value="1"/>
</dbReference>
<dbReference type="InterPro" id="IPR013216">
    <property type="entry name" value="Methyltransf_11"/>
</dbReference>
<gene>
    <name evidence="2" type="ORF">SAMN05216243_2925</name>
</gene>
<reference evidence="2 3" key="1">
    <citation type="submission" date="2016-10" db="EMBL/GenBank/DDBJ databases">
        <authorList>
            <person name="de Groot N.N."/>
        </authorList>
    </citation>
    <scope>NUCLEOTIDE SEQUENCE [LARGE SCALE GENOMIC DNA]</scope>
    <source>
        <strain evidence="2 3">CGMCC 1.6502</strain>
    </source>
</reference>
<name>A0A1G9BB30_9BACI</name>
<dbReference type="EMBL" id="FNFL01000005">
    <property type="protein sequence ID" value="SDK36711.1"/>
    <property type="molecule type" value="Genomic_DNA"/>
</dbReference>
<dbReference type="RefSeq" id="WP_245690162.1">
    <property type="nucleotide sequence ID" value="NZ_FNFL01000005.1"/>
</dbReference>
<dbReference type="SUPFAM" id="SSF53335">
    <property type="entry name" value="S-adenosyl-L-methionine-dependent methyltransferases"/>
    <property type="match status" value="1"/>
</dbReference>
<accession>A0A1G9BB30</accession>